<feature type="region of interest" description="Disordered" evidence="8">
    <location>
        <begin position="383"/>
        <end position="441"/>
    </location>
</feature>
<dbReference type="InterPro" id="IPR010987">
    <property type="entry name" value="Glutathione-S-Trfase_C-like"/>
</dbReference>
<feature type="region of interest" description="Disordered" evidence="8">
    <location>
        <begin position="1583"/>
        <end position="1602"/>
    </location>
</feature>
<feature type="domain" description="GST N-terminal" evidence="9">
    <location>
        <begin position="1750"/>
        <end position="1828"/>
    </location>
</feature>
<evidence type="ECO:0000256" key="7">
    <source>
        <dbReference type="RuleBase" id="RU363090"/>
    </source>
</evidence>
<accession>A0A4Z1P077</accession>
<feature type="compositionally biased region" description="Basic and acidic residues" evidence="8">
    <location>
        <begin position="1683"/>
        <end position="1700"/>
    </location>
</feature>
<evidence type="ECO:0000313" key="13">
    <source>
        <dbReference type="Proteomes" id="UP000298493"/>
    </source>
</evidence>
<evidence type="ECO:0000259" key="9">
    <source>
        <dbReference type="PROSITE" id="PS50404"/>
    </source>
</evidence>
<dbReference type="Pfam" id="PF13417">
    <property type="entry name" value="GST_N_3"/>
    <property type="match status" value="1"/>
</dbReference>
<keyword evidence="3" id="KW-0645">Protease</keyword>
<keyword evidence="13" id="KW-1185">Reference proteome</keyword>
<dbReference type="InterPro" id="IPR040079">
    <property type="entry name" value="Glutathione_S-Trfase"/>
</dbReference>
<dbReference type="SMART" id="SM01179">
    <property type="entry name" value="DUF862"/>
    <property type="match status" value="1"/>
</dbReference>
<feature type="region of interest" description="Disordered" evidence="8">
    <location>
        <begin position="1"/>
        <end position="20"/>
    </location>
</feature>
<reference evidence="12 13" key="1">
    <citation type="submission" date="2019-04" db="EMBL/GenBank/DDBJ databases">
        <title>High contiguity whole genome sequence and gene annotation resource for two Venturia nashicola isolates.</title>
        <authorList>
            <person name="Prokchorchik M."/>
            <person name="Won K."/>
            <person name="Lee Y."/>
            <person name="Choi E.D."/>
            <person name="Segonzac C."/>
            <person name="Sohn K.H."/>
        </authorList>
    </citation>
    <scope>NUCLEOTIDE SEQUENCE [LARGE SCALE GENOMIC DNA]</scope>
    <source>
        <strain evidence="12 13">PRI2</strain>
    </source>
</reference>
<comment type="similarity">
    <text evidence="1 7">Belongs to the inositol phosphokinase (IPK) family.</text>
</comment>
<evidence type="ECO:0000256" key="3">
    <source>
        <dbReference type="ARBA" id="ARBA00022670"/>
    </source>
</evidence>
<dbReference type="GO" id="GO:0000824">
    <property type="term" value="F:inositol-1,4,5,6-tetrakisphosphate 3-kinase activity"/>
    <property type="evidence" value="ECO:0007669"/>
    <property type="project" value="TreeGrafter"/>
</dbReference>
<dbReference type="Pfam" id="PF05903">
    <property type="entry name" value="Peptidase_C97"/>
    <property type="match status" value="1"/>
</dbReference>
<organism evidence="12 13">
    <name type="scientific">Venturia nashicola</name>
    <dbReference type="NCBI Taxonomy" id="86259"/>
    <lineage>
        <taxon>Eukaryota</taxon>
        <taxon>Fungi</taxon>
        <taxon>Dikarya</taxon>
        <taxon>Ascomycota</taxon>
        <taxon>Pezizomycotina</taxon>
        <taxon>Dothideomycetes</taxon>
        <taxon>Pleosporomycetidae</taxon>
        <taxon>Venturiales</taxon>
        <taxon>Venturiaceae</taxon>
        <taxon>Venturia</taxon>
    </lineage>
</organism>
<feature type="region of interest" description="Disordered" evidence="8">
    <location>
        <begin position="1418"/>
        <end position="1442"/>
    </location>
</feature>
<keyword evidence="5 7" id="KW-0418">Kinase</keyword>
<feature type="domain" description="PPPDE" evidence="11">
    <location>
        <begin position="1275"/>
        <end position="1411"/>
    </location>
</feature>
<feature type="compositionally biased region" description="Basic and acidic residues" evidence="8">
    <location>
        <begin position="481"/>
        <end position="494"/>
    </location>
</feature>
<dbReference type="InterPro" id="IPR038286">
    <property type="entry name" value="IPK_sf"/>
</dbReference>
<dbReference type="GO" id="GO:0008233">
    <property type="term" value="F:peptidase activity"/>
    <property type="evidence" value="ECO:0007669"/>
    <property type="project" value="UniProtKB-KW"/>
</dbReference>
<dbReference type="InterPro" id="IPR036282">
    <property type="entry name" value="Glutathione-S-Trfase_C_sf"/>
</dbReference>
<feature type="compositionally biased region" description="Polar residues" evidence="8">
    <location>
        <begin position="346"/>
        <end position="360"/>
    </location>
</feature>
<feature type="region of interest" description="Disordered" evidence="8">
    <location>
        <begin position="942"/>
        <end position="971"/>
    </location>
</feature>
<dbReference type="CDD" id="cd00570">
    <property type="entry name" value="GST_N_family"/>
    <property type="match status" value="1"/>
</dbReference>
<dbReference type="SFLD" id="SFLDG00358">
    <property type="entry name" value="Main_(cytGST)"/>
    <property type="match status" value="1"/>
</dbReference>
<dbReference type="PANTHER" id="PTHR12400:SF21">
    <property type="entry name" value="KINASE"/>
    <property type="match status" value="1"/>
</dbReference>
<feature type="compositionally biased region" description="Acidic residues" evidence="8">
    <location>
        <begin position="534"/>
        <end position="543"/>
    </location>
</feature>
<dbReference type="GO" id="GO:0006508">
    <property type="term" value="P:proteolysis"/>
    <property type="evidence" value="ECO:0007669"/>
    <property type="project" value="UniProtKB-KW"/>
</dbReference>
<dbReference type="EMBL" id="SNSC02000009">
    <property type="protein sequence ID" value="TID21762.1"/>
    <property type="molecule type" value="Genomic_DNA"/>
</dbReference>
<keyword evidence="6" id="KW-0378">Hydrolase</keyword>
<dbReference type="PANTHER" id="PTHR12400">
    <property type="entry name" value="INOSITOL POLYPHOSPHATE KINASE"/>
    <property type="match status" value="1"/>
</dbReference>
<feature type="compositionally biased region" description="Basic and acidic residues" evidence="8">
    <location>
        <begin position="401"/>
        <end position="418"/>
    </location>
</feature>
<feature type="region of interest" description="Disordered" evidence="8">
    <location>
        <begin position="861"/>
        <end position="908"/>
    </location>
</feature>
<feature type="region of interest" description="Disordered" evidence="8">
    <location>
        <begin position="1454"/>
        <end position="1488"/>
    </location>
</feature>
<dbReference type="GO" id="GO:0005737">
    <property type="term" value="C:cytoplasm"/>
    <property type="evidence" value="ECO:0007669"/>
    <property type="project" value="TreeGrafter"/>
</dbReference>
<feature type="region of interest" description="Disordered" evidence="8">
    <location>
        <begin position="460"/>
        <end position="584"/>
    </location>
</feature>
<dbReference type="PROSITE" id="PS50405">
    <property type="entry name" value="GST_CTER"/>
    <property type="match status" value="1"/>
</dbReference>
<feature type="region of interest" description="Disordered" evidence="8">
    <location>
        <begin position="335"/>
        <end position="360"/>
    </location>
</feature>
<feature type="domain" description="GST C-terminal" evidence="10">
    <location>
        <begin position="1833"/>
        <end position="1969"/>
    </location>
</feature>
<evidence type="ECO:0000313" key="12">
    <source>
        <dbReference type="EMBL" id="TID21762.1"/>
    </source>
</evidence>
<dbReference type="Gene3D" id="3.90.1720.30">
    <property type="entry name" value="PPPDE domains"/>
    <property type="match status" value="1"/>
</dbReference>
<dbReference type="SUPFAM" id="SSF47616">
    <property type="entry name" value="GST C-terminal domain-like"/>
    <property type="match status" value="1"/>
</dbReference>
<dbReference type="GO" id="GO:0032958">
    <property type="term" value="P:inositol phosphate biosynthetic process"/>
    <property type="evidence" value="ECO:0007669"/>
    <property type="project" value="InterPro"/>
</dbReference>
<dbReference type="InterPro" id="IPR042266">
    <property type="entry name" value="PPPDE_sf"/>
</dbReference>
<dbReference type="SFLD" id="SFLDS00019">
    <property type="entry name" value="Glutathione_Transferase_(cytos"/>
    <property type="match status" value="1"/>
</dbReference>
<sequence length="1981" mass="223112">MDLRPKPLSPEDRSKTAPHTLDGLWKKTVKFPQLSERDSIFATTYNTSPSPPSSPKLISEFEKKNNGNHQQEDAPVLEHSQIGRMTEPILVARRLSLRTAQGPLRSRVGVPSSKNRMHVQHEPHELLQPRLPSSMRDALPMTPLVEHNNHIQDMNFQRLSTGDRHDRRFEAQDVDEAERARYRSWRVGQATLGEPALALKRSSSGDNTHVDKKIQITLPRVEPPNASGRTRKSSHYLGLFKETDVVAEQKRRAEKNKLMAGAENTLIDESGQLPSLREKVLNDTKFVTKGETPRLPPLSEPPASQFVQTPSVYQALSHGGPQPSLALKKLPDVTADPELRPRTSPVIASQEHSQSTSSRLVQDLRVLHDIDLDSESERFLANSLVSRKTDKSGNAPSKTRTPREEREEYFQQESDHSNDVSPTEEDEESEKEHISSALYFPHRQVVTEPDCLRDRSLSQISETHSTDSHQGGSGEKPVPTPEERQAEKAKRSNEVEISLQSQGETDYFHGDLPTIPVSPPKEFSAYASSHDELPSESDYDTYDESSRYYGSSSDDDTGTTPKQSTKHLTSHKEPHSRPPLGAVELKPYRHQVGGHSTMYRFSRRAVCKQLNNRENEFYEVVERKHPELLRFLPRYIGVLNVTYSKPKRKKTKSDPSQGSKNSNAKSKSNEPSRAGSSENTGEQPNPQPRIVSHSQEVMPAPQVILENNRHIIPENLFRLPSRPATPNFSAPEGSLLSQMHRRDKLHAQSLSGQAEESSISRPTMKQHASWGATTVNTRLQEQVLREVFSAPPIHRHHGKERRHRLTASAHIQDLPSLAGSAPTIRRGSSSVSSKHSSLTEAPDSLRKRLFKGDFDRQESLRSASISDMRAELPKSAGQAVQDLDDTAVPNGNQPRAHRRRHSGGGLRRWAVDLDSDKRTNLEYHEEEQAYGGDIEEEVFEMEHESAETKASKSGSVEKREPSAFPTHSESNVGANVATSIAERGTFEQHDYISGPNNPRQAQVEKDERVQLFLLLEDLTAGMSKPCVLDLKMGTRQYGVEADAKKQRSQRQKCRATTSLELGVRVCGMQVWNSKQQDYVYEDKYFGRDLKAGKEFQDALARFFFDGNGYSSATKHIPVILEKITLLENMIRNLPGYRFYSSSFLILYDRGATDVSPALDKTCVAGDENEGAKIAEEARRKAEVKIRLVDFANCVTAEDPSSHAPCPPQFPNGVDRGYLRGLRSLRIYFQKIWKEVNNAEWVERGEGEGMGLEQGGGVGRGVAKRGWDDGVSSQEDMGNVSPGKLSSILWTIGGSLLHSGVVVGDKEYAYGGHERRNLTGVYHTRPRLEPPGGTFRLEILQGFTVRSDAELEAVIKEASETFPGTSYNLLTNNCNHFTSYLCQKLTGRPAPKWLNRAASVGLSLPCLIPTDWITPPEYESVDGSLVEEEDDDDERTKMLRKEQWKRCSRVSEDEWSDEMGRFGSGSSTPNSRRREEGPRPPIAPGGVESLEPPLQLEVNAPPEQPQYEHKPDAHLEGLKLVPDPPELRSWRQKLFDVDDMTVVSEDDFQIYFPHVDNVYSHRSTQRYKNKSFISHYWDCRLKGRPAGTAKSDDPNKKKRKRVARERDLCDVKIKITEYLPGATRDEIQNHLSQQPRKEAVGLEQLVAMVDASPAVFWNTGLAGYGQITRRFYTLQRVNGTGPSGREEGGGPHRHGIDDSDKIKKNSVERWMARGSKEAPKRKARFVLEKKSYHTKATGAALATVKKHSKEQNLKLYGGCFCPFVQRVWISLEAKELHYQYIELDPYKKPDWYLKLNPRGLIPTLQHDGWCCGESTVLMEYLEDLNMGQPLFPSDPKQKAHCRLWTDHINRHIIPAFYHYIQAQTADLQTEKAQEFKAQINKLVEAADEEGPFFLGSTLGFVDVQFAPWVIRLNKVLKPYRGWPDPEPGSRFGKWVKAIEDDEFVKATTSTDELYLDSYERYAENRPGTSQVADAVNSGKGLP</sequence>
<dbReference type="GO" id="GO:0008440">
    <property type="term" value="F:inositol-1,4,5-trisphosphate 3-kinase activity"/>
    <property type="evidence" value="ECO:0007669"/>
    <property type="project" value="TreeGrafter"/>
</dbReference>
<dbReference type="InterPro" id="IPR036249">
    <property type="entry name" value="Thioredoxin-like_sf"/>
</dbReference>
<dbReference type="Gene3D" id="3.40.30.10">
    <property type="entry name" value="Glutaredoxin"/>
    <property type="match status" value="1"/>
</dbReference>
<feature type="compositionally biased region" description="Polar residues" evidence="8">
    <location>
        <begin position="674"/>
        <end position="684"/>
    </location>
</feature>
<dbReference type="SUPFAM" id="SSF56104">
    <property type="entry name" value="SAICAR synthase-like"/>
    <property type="match status" value="1"/>
</dbReference>
<comment type="caution">
    <text evidence="12">The sequence shown here is derived from an EMBL/GenBank/DDBJ whole genome shotgun (WGS) entry which is preliminary data.</text>
</comment>
<feature type="compositionally biased region" description="Basic and acidic residues" evidence="8">
    <location>
        <begin position="942"/>
        <end position="961"/>
    </location>
</feature>
<dbReference type="EC" id="2.7.-.-" evidence="7"/>
<proteinExistence type="inferred from homology"/>
<evidence type="ECO:0000256" key="8">
    <source>
        <dbReference type="SAM" id="MobiDB-lite"/>
    </source>
</evidence>
<feature type="region of interest" description="Disordered" evidence="8">
    <location>
        <begin position="817"/>
        <end position="844"/>
    </location>
</feature>
<feature type="region of interest" description="Disordered" evidence="8">
    <location>
        <begin position="645"/>
        <end position="690"/>
    </location>
</feature>
<dbReference type="Proteomes" id="UP000298493">
    <property type="component" value="Unassembled WGS sequence"/>
</dbReference>
<evidence type="ECO:0000259" key="11">
    <source>
        <dbReference type="PROSITE" id="PS51858"/>
    </source>
</evidence>
<evidence type="ECO:0000256" key="5">
    <source>
        <dbReference type="ARBA" id="ARBA00022777"/>
    </source>
</evidence>
<dbReference type="GO" id="GO:0005634">
    <property type="term" value="C:nucleus"/>
    <property type="evidence" value="ECO:0007669"/>
    <property type="project" value="TreeGrafter"/>
</dbReference>
<keyword evidence="4 7" id="KW-0808">Transferase</keyword>
<feature type="compositionally biased region" description="Basic and acidic residues" evidence="8">
    <location>
        <begin position="1"/>
        <end position="15"/>
    </location>
</feature>
<dbReference type="Gene3D" id="1.20.1050.10">
    <property type="match status" value="1"/>
</dbReference>
<feature type="region of interest" description="Disordered" evidence="8">
    <location>
        <begin position="1677"/>
        <end position="1700"/>
    </location>
</feature>
<dbReference type="STRING" id="86259.A0A4Z1P077"/>
<dbReference type="Pfam" id="PF03770">
    <property type="entry name" value="IPK"/>
    <property type="match status" value="1"/>
</dbReference>
<dbReference type="Pfam" id="PF13410">
    <property type="entry name" value="GST_C_2"/>
    <property type="match status" value="1"/>
</dbReference>
<evidence type="ECO:0000256" key="4">
    <source>
        <dbReference type="ARBA" id="ARBA00022679"/>
    </source>
</evidence>
<name>A0A4Z1P077_9PEZI</name>
<evidence type="ECO:0000256" key="2">
    <source>
        <dbReference type="ARBA" id="ARBA00008140"/>
    </source>
</evidence>
<dbReference type="InterPro" id="IPR004045">
    <property type="entry name" value="Glutathione_S-Trfase_N"/>
</dbReference>
<evidence type="ECO:0000256" key="1">
    <source>
        <dbReference type="ARBA" id="ARBA00007374"/>
    </source>
</evidence>
<evidence type="ECO:0000256" key="6">
    <source>
        <dbReference type="ARBA" id="ARBA00022801"/>
    </source>
</evidence>
<dbReference type="GO" id="GO:0046854">
    <property type="term" value="P:phosphatidylinositol phosphate biosynthetic process"/>
    <property type="evidence" value="ECO:0007669"/>
    <property type="project" value="TreeGrafter"/>
</dbReference>
<dbReference type="PROSITE" id="PS51858">
    <property type="entry name" value="PPPDE"/>
    <property type="match status" value="1"/>
</dbReference>
<feature type="compositionally biased region" description="Basic and acidic residues" evidence="8">
    <location>
        <begin position="1433"/>
        <end position="1442"/>
    </location>
</feature>
<protein>
    <recommendedName>
        <fullName evidence="7">Kinase</fullName>
        <ecNumber evidence="7">2.7.-.-</ecNumber>
    </recommendedName>
</protein>
<dbReference type="InterPro" id="IPR005522">
    <property type="entry name" value="IPK"/>
</dbReference>
<dbReference type="Gene3D" id="3.30.470.160">
    <property type="entry name" value="Inositol polyphosphate kinase"/>
    <property type="match status" value="1"/>
</dbReference>
<dbReference type="CDD" id="cd00299">
    <property type="entry name" value="GST_C_family"/>
    <property type="match status" value="1"/>
</dbReference>
<dbReference type="SUPFAM" id="SSF52833">
    <property type="entry name" value="Thioredoxin-like"/>
    <property type="match status" value="1"/>
</dbReference>
<evidence type="ECO:0000259" key="10">
    <source>
        <dbReference type="PROSITE" id="PS50405"/>
    </source>
</evidence>
<comment type="similarity">
    <text evidence="2">Belongs to the DeSI family.</text>
</comment>
<gene>
    <name evidence="12" type="ORF">E6O75_ATG05157</name>
</gene>
<dbReference type="PROSITE" id="PS50404">
    <property type="entry name" value="GST_NTER"/>
    <property type="match status" value="1"/>
</dbReference>
<dbReference type="InterPro" id="IPR008580">
    <property type="entry name" value="PPPDE_dom"/>
</dbReference>